<evidence type="ECO:0000313" key="2">
    <source>
        <dbReference type="EMBL" id="AUH63959.1"/>
    </source>
</evidence>
<dbReference type="GO" id="GO:0046872">
    <property type="term" value="F:metal ion binding"/>
    <property type="evidence" value="ECO:0007669"/>
    <property type="project" value="InterPro"/>
</dbReference>
<organism evidence="2 3">
    <name type="scientific">Paracoccus zhejiangensis</name>
    <dbReference type="NCBI Taxonomy" id="1077935"/>
    <lineage>
        <taxon>Bacteria</taxon>
        <taxon>Pseudomonadati</taxon>
        <taxon>Pseudomonadota</taxon>
        <taxon>Alphaproteobacteria</taxon>
        <taxon>Rhodobacterales</taxon>
        <taxon>Paracoccaceae</taxon>
        <taxon>Paracoccus</taxon>
    </lineage>
</organism>
<sequence length="61" mass="6355">MEFTVSDMTCGHCKAAIEEAVTEAGGTAQIDLETKRVRVEGINATEAEAAIRGAGYSPEPA</sequence>
<proteinExistence type="predicted"/>
<dbReference type="InterPro" id="IPR036163">
    <property type="entry name" value="HMA_dom_sf"/>
</dbReference>
<dbReference type="Gene3D" id="3.30.70.100">
    <property type="match status" value="1"/>
</dbReference>
<dbReference type="AlphaFoldDB" id="A0A2H5EXC6"/>
<dbReference type="Proteomes" id="UP000234530">
    <property type="component" value="Chromosome"/>
</dbReference>
<dbReference type="KEGG" id="pzh:CX676_07110"/>
<evidence type="ECO:0000313" key="3">
    <source>
        <dbReference type="Proteomes" id="UP000234530"/>
    </source>
</evidence>
<dbReference type="CDD" id="cd00371">
    <property type="entry name" value="HMA"/>
    <property type="match status" value="1"/>
</dbReference>
<dbReference type="InterPro" id="IPR006121">
    <property type="entry name" value="HMA_dom"/>
</dbReference>
<reference evidence="2 3" key="1">
    <citation type="journal article" date="2013" name="Antonie Van Leeuwenhoek">
        <title>Paracoccus zhejiangensis sp. nov., isolated from activated sludge in wastewater-treatment system.</title>
        <authorList>
            <person name="Wu Z.G."/>
            <person name="Zhang D.F."/>
            <person name="Liu Y.L."/>
            <person name="Wang F."/>
            <person name="Jiang X."/>
            <person name="Li C."/>
            <person name="Li S.P."/>
            <person name="Hong Q."/>
            <person name="Li W.J."/>
        </authorList>
    </citation>
    <scope>NUCLEOTIDE SEQUENCE [LARGE SCALE GENOMIC DNA]</scope>
    <source>
        <strain evidence="2 3">J6</strain>
    </source>
</reference>
<accession>A0A2H5EXC6</accession>
<dbReference type="RefSeq" id="WP_101752000.1">
    <property type="nucleotide sequence ID" value="NZ_CP025430.1"/>
</dbReference>
<dbReference type="PROSITE" id="PS50846">
    <property type="entry name" value="HMA_2"/>
    <property type="match status" value="1"/>
</dbReference>
<dbReference type="Pfam" id="PF00403">
    <property type="entry name" value="HMA"/>
    <property type="match status" value="1"/>
</dbReference>
<keyword evidence="3" id="KW-1185">Reference proteome</keyword>
<dbReference type="SUPFAM" id="SSF55008">
    <property type="entry name" value="HMA, heavy metal-associated domain"/>
    <property type="match status" value="1"/>
</dbReference>
<feature type="domain" description="HMA" evidence="1">
    <location>
        <begin position="1"/>
        <end position="59"/>
    </location>
</feature>
<evidence type="ECO:0000259" key="1">
    <source>
        <dbReference type="PROSITE" id="PS50846"/>
    </source>
</evidence>
<gene>
    <name evidence="2" type="ORF">CX676_07110</name>
</gene>
<dbReference type="EMBL" id="CP025430">
    <property type="protein sequence ID" value="AUH63959.1"/>
    <property type="molecule type" value="Genomic_DNA"/>
</dbReference>
<name>A0A2H5EXC6_9RHOB</name>
<protein>
    <submittedName>
        <fullName evidence="2">Copper chaperone</fullName>
    </submittedName>
</protein>
<dbReference type="OrthoDB" id="9801832at2"/>